<evidence type="ECO:0000256" key="1">
    <source>
        <dbReference type="ARBA" id="ARBA00022490"/>
    </source>
</evidence>
<keyword evidence="3 4" id="KW-0012">Acyltransferase</keyword>
<dbReference type="Gene3D" id="3.30.70.3550">
    <property type="entry name" value="Leucyl/phenylalanyl-tRNA-protein transferase, N-terminal domain"/>
    <property type="match status" value="1"/>
</dbReference>
<dbReference type="InterPro" id="IPR004616">
    <property type="entry name" value="Leu/Phe-tRNA_Trfase"/>
</dbReference>
<dbReference type="PANTHER" id="PTHR30098">
    <property type="entry name" value="LEUCYL/PHENYLALANYL-TRNA--PROTEIN TRANSFERASE"/>
    <property type="match status" value="1"/>
</dbReference>
<dbReference type="Gene3D" id="3.40.630.70">
    <property type="entry name" value="Leucyl/phenylalanyl-tRNA-protein transferase, C-terminal domain"/>
    <property type="match status" value="1"/>
</dbReference>
<dbReference type="InterPro" id="IPR042221">
    <property type="entry name" value="Leu/Phe-tRNA_Trfase_N"/>
</dbReference>
<dbReference type="NCBIfam" id="TIGR00667">
    <property type="entry name" value="aat"/>
    <property type="match status" value="1"/>
</dbReference>
<dbReference type="EMBL" id="JBHTCM010000004">
    <property type="protein sequence ID" value="MFC7331856.1"/>
    <property type="molecule type" value="Genomic_DNA"/>
</dbReference>
<protein>
    <recommendedName>
        <fullName evidence="4">Leucyl/phenylalanyl-tRNA--protein transferase</fullName>
        <ecNumber evidence="4">2.3.2.6</ecNumber>
    </recommendedName>
    <alternativeName>
        <fullName evidence="4">L/F-transferase</fullName>
    </alternativeName>
    <alternativeName>
        <fullName evidence="4">Leucyltransferase</fullName>
    </alternativeName>
    <alternativeName>
        <fullName evidence="4">Phenyalanyltransferase</fullName>
    </alternativeName>
</protein>
<keyword evidence="2 4" id="KW-0808">Transferase</keyword>
<comment type="catalytic activity">
    <reaction evidence="4">
        <text>L-phenylalanyl-tRNA(Phe) + an N-terminal L-alpha-aminoacyl-[protein] = an N-terminal L-phenylalanyl-L-alpha-aminoacyl-[protein] + tRNA(Phe)</text>
        <dbReference type="Rhea" id="RHEA:43632"/>
        <dbReference type="Rhea" id="RHEA-COMP:9668"/>
        <dbReference type="Rhea" id="RHEA-COMP:9699"/>
        <dbReference type="Rhea" id="RHEA-COMP:10636"/>
        <dbReference type="Rhea" id="RHEA-COMP:10637"/>
        <dbReference type="ChEBI" id="CHEBI:78442"/>
        <dbReference type="ChEBI" id="CHEBI:78531"/>
        <dbReference type="ChEBI" id="CHEBI:78597"/>
        <dbReference type="ChEBI" id="CHEBI:83561"/>
        <dbReference type="EC" id="2.3.2.6"/>
    </reaction>
</comment>
<comment type="subcellular location">
    <subcellularLocation>
        <location evidence="4">Cytoplasm</location>
    </subcellularLocation>
</comment>
<evidence type="ECO:0000256" key="2">
    <source>
        <dbReference type="ARBA" id="ARBA00022679"/>
    </source>
</evidence>
<comment type="function">
    <text evidence="4">Functions in the N-end rule pathway of protein degradation where it conjugates Leu, Phe and, less efficiently, Met from aminoacyl-tRNAs to the N-termini of proteins containing an N-terminal arginine or lysine.</text>
</comment>
<evidence type="ECO:0000256" key="4">
    <source>
        <dbReference type="HAMAP-Rule" id="MF_00688"/>
    </source>
</evidence>
<dbReference type="SUPFAM" id="SSF55729">
    <property type="entry name" value="Acyl-CoA N-acyltransferases (Nat)"/>
    <property type="match status" value="1"/>
</dbReference>
<dbReference type="InterPro" id="IPR016181">
    <property type="entry name" value="Acyl_CoA_acyltransferase"/>
</dbReference>
<sequence length="218" mass="24004">MDMMLTPDLLLRAYAAGIFPMAESAASDELMWFDPPMRGIMPLDGFHVPRRLRRTVRQQPFTVRCDSDFRGVMEACAESGPGRPQTWINGEILAAYCRLHELGFAHSVECWSGDRLVGGLYGVALGAAFFGESMFSRETDASKVALVHLVARLKAGGYILLDTQFVTEHLAQFGSVEIPRARYKALLTAALRRPARFQSAGDEAALVSAFLQSITQTS</sequence>
<evidence type="ECO:0000256" key="3">
    <source>
        <dbReference type="ARBA" id="ARBA00023315"/>
    </source>
</evidence>
<keyword evidence="6" id="KW-1185">Reference proteome</keyword>
<gene>
    <name evidence="4 5" type="primary">aat</name>
    <name evidence="5" type="ORF">ACFQPS_01645</name>
</gene>
<dbReference type="InterPro" id="IPR042203">
    <property type="entry name" value="Leu/Phe-tRNA_Trfase_C"/>
</dbReference>
<evidence type="ECO:0000313" key="6">
    <source>
        <dbReference type="Proteomes" id="UP001596456"/>
    </source>
</evidence>
<keyword evidence="1 4" id="KW-0963">Cytoplasm</keyword>
<dbReference type="EC" id="2.3.2.6" evidence="4"/>
<name>A0ABW2KRC9_9PROT</name>
<reference evidence="6" key="1">
    <citation type="journal article" date="2019" name="Int. J. Syst. Evol. Microbiol.">
        <title>The Global Catalogue of Microorganisms (GCM) 10K type strain sequencing project: providing services to taxonomists for standard genome sequencing and annotation.</title>
        <authorList>
            <consortium name="The Broad Institute Genomics Platform"/>
            <consortium name="The Broad Institute Genome Sequencing Center for Infectious Disease"/>
            <person name="Wu L."/>
            <person name="Ma J."/>
        </authorList>
    </citation>
    <scope>NUCLEOTIDE SEQUENCE [LARGE SCALE GENOMIC DNA]</scope>
    <source>
        <strain evidence="6">CGMCC 1.16275</strain>
    </source>
</reference>
<dbReference type="HAMAP" id="MF_00688">
    <property type="entry name" value="Leu_Phe_trans"/>
    <property type="match status" value="1"/>
</dbReference>
<comment type="catalytic activity">
    <reaction evidence="4">
        <text>N-terminal L-arginyl-[protein] + L-leucyl-tRNA(Leu) = N-terminal L-leucyl-L-arginyl-[protein] + tRNA(Leu) + H(+)</text>
        <dbReference type="Rhea" id="RHEA:50416"/>
        <dbReference type="Rhea" id="RHEA-COMP:9613"/>
        <dbReference type="Rhea" id="RHEA-COMP:9622"/>
        <dbReference type="Rhea" id="RHEA-COMP:12672"/>
        <dbReference type="Rhea" id="RHEA-COMP:12673"/>
        <dbReference type="ChEBI" id="CHEBI:15378"/>
        <dbReference type="ChEBI" id="CHEBI:64719"/>
        <dbReference type="ChEBI" id="CHEBI:78442"/>
        <dbReference type="ChEBI" id="CHEBI:78494"/>
        <dbReference type="ChEBI" id="CHEBI:133044"/>
        <dbReference type="EC" id="2.3.2.6"/>
    </reaction>
</comment>
<dbReference type="GO" id="GO:0008914">
    <property type="term" value="F:leucyl-tRNA--protein transferase activity"/>
    <property type="evidence" value="ECO:0007669"/>
    <property type="project" value="UniProtKB-EC"/>
</dbReference>
<evidence type="ECO:0000313" key="5">
    <source>
        <dbReference type="EMBL" id="MFC7331856.1"/>
    </source>
</evidence>
<proteinExistence type="inferred from homology"/>
<dbReference type="Proteomes" id="UP001596456">
    <property type="component" value="Unassembled WGS sequence"/>
</dbReference>
<organism evidence="5 6">
    <name type="scientific">Rhodocista pekingensis</name>
    <dbReference type="NCBI Taxonomy" id="201185"/>
    <lineage>
        <taxon>Bacteria</taxon>
        <taxon>Pseudomonadati</taxon>
        <taxon>Pseudomonadota</taxon>
        <taxon>Alphaproteobacteria</taxon>
        <taxon>Rhodospirillales</taxon>
        <taxon>Azospirillaceae</taxon>
        <taxon>Rhodocista</taxon>
    </lineage>
</organism>
<dbReference type="Pfam" id="PF03588">
    <property type="entry name" value="Leu_Phe_trans"/>
    <property type="match status" value="1"/>
</dbReference>
<dbReference type="PANTHER" id="PTHR30098:SF2">
    <property type="entry name" value="LEUCYL_PHENYLALANYL-TRNA--PROTEIN TRANSFERASE"/>
    <property type="match status" value="1"/>
</dbReference>
<accession>A0ABW2KRC9</accession>
<comment type="similarity">
    <text evidence="4">Belongs to the L/F-transferase family.</text>
</comment>
<comment type="caution">
    <text evidence="5">The sequence shown here is derived from an EMBL/GenBank/DDBJ whole genome shotgun (WGS) entry which is preliminary data.</text>
</comment>
<comment type="catalytic activity">
    <reaction evidence="4">
        <text>N-terminal L-lysyl-[protein] + L-leucyl-tRNA(Leu) = N-terminal L-leucyl-L-lysyl-[protein] + tRNA(Leu) + H(+)</text>
        <dbReference type="Rhea" id="RHEA:12340"/>
        <dbReference type="Rhea" id="RHEA-COMP:9613"/>
        <dbReference type="Rhea" id="RHEA-COMP:9622"/>
        <dbReference type="Rhea" id="RHEA-COMP:12670"/>
        <dbReference type="Rhea" id="RHEA-COMP:12671"/>
        <dbReference type="ChEBI" id="CHEBI:15378"/>
        <dbReference type="ChEBI" id="CHEBI:65249"/>
        <dbReference type="ChEBI" id="CHEBI:78442"/>
        <dbReference type="ChEBI" id="CHEBI:78494"/>
        <dbReference type="ChEBI" id="CHEBI:133043"/>
        <dbReference type="EC" id="2.3.2.6"/>
    </reaction>
</comment>